<accession>A0A7J6NB90</accession>
<protein>
    <submittedName>
        <fullName evidence="2">Uncharacterized protein</fullName>
    </submittedName>
</protein>
<evidence type="ECO:0000313" key="2">
    <source>
        <dbReference type="EMBL" id="KAF4680757.1"/>
    </source>
</evidence>
<dbReference type="Proteomes" id="UP000541610">
    <property type="component" value="Unassembled WGS sequence"/>
</dbReference>
<gene>
    <name evidence="2" type="ORF">FOZ60_013018</name>
</gene>
<proteinExistence type="predicted"/>
<comment type="caution">
    <text evidence="2">The sequence shown here is derived from an EMBL/GenBank/DDBJ whole genome shotgun (WGS) entry which is preliminary data.</text>
</comment>
<evidence type="ECO:0000313" key="3">
    <source>
        <dbReference type="Proteomes" id="UP000541610"/>
    </source>
</evidence>
<name>A0A7J6NB90_PEROL</name>
<dbReference type="AlphaFoldDB" id="A0A7J6NB90"/>
<organism evidence="2 3">
    <name type="scientific">Perkinsus olseni</name>
    <name type="common">Perkinsus atlanticus</name>
    <dbReference type="NCBI Taxonomy" id="32597"/>
    <lineage>
        <taxon>Eukaryota</taxon>
        <taxon>Sar</taxon>
        <taxon>Alveolata</taxon>
        <taxon>Perkinsozoa</taxon>
        <taxon>Perkinsea</taxon>
        <taxon>Perkinsida</taxon>
        <taxon>Perkinsidae</taxon>
        <taxon>Perkinsus</taxon>
    </lineage>
</organism>
<evidence type="ECO:0000256" key="1">
    <source>
        <dbReference type="SAM" id="MobiDB-lite"/>
    </source>
</evidence>
<sequence>MEGARTYLSLTYTKLVTARGGRRGLGEELLTDFSSQAVTLANPVSSIKEESRPSVLNSWSPGPRSLP</sequence>
<dbReference type="EMBL" id="JABANP010000576">
    <property type="protein sequence ID" value="KAF4680757.1"/>
    <property type="molecule type" value="Genomic_DNA"/>
</dbReference>
<feature type="region of interest" description="Disordered" evidence="1">
    <location>
        <begin position="44"/>
        <end position="67"/>
    </location>
</feature>
<reference evidence="2 3" key="1">
    <citation type="submission" date="2020-04" db="EMBL/GenBank/DDBJ databases">
        <title>Perkinsus olseni comparative genomics.</title>
        <authorList>
            <person name="Bogema D.R."/>
        </authorList>
    </citation>
    <scope>NUCLEOTIDE SEQUENCE [LARGE SCALE GENOMIC DNA]</scope>
    <source>
        <strain evidence="2">00978-12</strain>
    </source>
</reference>